<evidence type="ECO:0000313" key="2">
    <source>
        <dbReference type="Proteomes" id="UP000005667"/>
    </source>
</evidence>
<reference evidence="2" key="1">
    <citation type="journal article" date="2011" name="PLoS Genet.">
        <title>Azospirillum genomes reveal transition of bacteria from aquatic to terrestrial environments.</title>
        <authorList>
            <person name="Wisniewski-Dye F."/>
            <person name="Borziak K."/>
            <person name="Khalsa-Moyers G."/>
            <person name="Alexandre G."/>
            <person name="Sukharnikov L.O."/>
            <person name="Wuichet K."/>
            <person name="Hurst G.B."/>
            <person name="McDonald W.H."/>
            <person name="Robertson J.S."/>
            <person name="Barbe V."/>
            <person name="Calteau A."/>
            <person name="Rouy Z."/>
            <person name="Mangenot S."/>
            <person name="Prigent-Combaret C."/>
            <person name="Normand P."/>
            <person name="Boyer M."/>
            <person name="Siguier P."/>
            <person name="Dessaux Y."/>
            <person name="Elmerich C."/>
            <person name="Condemine G."/>
            <person name="Krishnen G."/>
            <person name="Kennedy I."/>
            <person name="Paterson A.H."/>
            <person name="Gonzalez V."/>
            <person name="Mavingui P."/>
            <person name="Zhulin I.B."/>
        </authorList>
    </citation>
    <scope>NUCLEOTIDE SEQUENCE [LARGE SCALE GENOMIC DNA]</scope>
    <source>
        <strain evidence="2">4B</strain>
    </source>
</reference>
<accession>G7ZE12</accession>
<protein>
    <submittedName>
        <fullName evidence="1">Uncharacterized protein</fullName>
    </submittedName>
</protein>
<dbReference type="RefSeq" id="WP_014188682.1">
    <property type="nucleotide sequence ID" value="NC_016586.1"/>
</dbReference>
<proteinExistence type="predicted"/>
<dbReference type="Proteomes" id="UP000005667">
    <property type="component" value="Plasmid AZO_p2"/>
</dbReference>
<dbReference type="HOGENOM" id="CLU_2411142_0_0_5"/>
<organism evidence="1 2">
    <name type="scientific">Azospirillum lipoferum (strain 4B)</name>
    <dbReference type="NCBI Taxonomy" id="862719"/>
    <lineage>
        <taxon>Bacteria</taxon>
        <taxon>Pseudomonadati</taxon>
        <taxon>Pseudomonadota</taxon>
        <taxon>Alphaproteobacteria</taxon>
        <taxon>Rhodospirillales</taxon>
        <taxon>Azospirillaceae</taxon>
        <taxon>Azospirillum</taxon>
    </lineage>
</organism>
<sequence>MADIQQKTVVRLYEDEGNGLSFNRSEFDLSDFGGHLPIVGDLIIDPGVAQGLDRNEPTNRTIFEVTARYFAPGSRDDGYTYVCFVVKPRAGTYKEADIL</sequence>
<dbReference type="KEGG" id="ali:AZOLI_p20040"/>
<dbReference type="OrthoDB" id="8447171at2"/>
<evidence type="ECO:0000313" key="1">
    <source>
        <dbReference type="EMBL" id="CBS89236.1"/>
    </source>
</evidence>
<dbReference type="AlphaFoldDB" id="G7ZE12"/>
<gene>
    <name evidence="1" type="ordered locus">AZOLI_p20040</name>
</gene>
<keyword evidence="2" id="KW-1185">Reference proteome</keyword>
<dbReference type="EMBL" id="FQ311870">
    <property type="protein sequence ID" value="CBS89236.1"/>
    <property type="molecule type" value="Genomic_DNA"/>
</dbReference>
<name>G7ZE12_AZOL4</name>
<keyword evidence="1" id="KW-0614">Plasmid</keyword>
<geneLocation type="plasmid" evidence="1 2">
    <name>AZO_p2</name>
</geneLocation>